<keyword evidence="3" id="KW-1185">Reference proteome</keyword>
<proteinExistence type="predicted"/>
<feature type="transmembrane region" description="Helical" evidence="1">
    <location>
        <begin position="118"/>
        <end position="136"/>
    </location>
</feature>
<keyword evidence="1" id="KW-1133">Transmembrane helix</keyword>
<organism evidence="2 3">
    <name type="scientific">Porphyra umbilicalis</name>
    <name type="common">Purple laver</name>
    <name type="synonym">Red alga</name>
    <dbReference type="NCBI Taxonomy" id="2786"/>
    <lineage>
        <taxon>Eukaryota</taxon>
        <taxon>Rhodophyta</taxon>
        <taxon>Bangiophyceae</taxon>
        <taxon>Bangiales</taxon>
        <taxon>Bangiaceae</taxon>
        <taxon>Porphyra</taxon>
    </lineage>
</organism>
<sequence length="525" mass="58293">MLRPGESISLVQRQGLGRILVLLEDIENQVSAVRRELTDVDPNRTALRLAAVLVGGFANLTYAGYYALTTILEAEGLWSLRLWMATQEWWWFAIANALLALALGLDVAAFIKGESVDATILLLALELGVGVNRVLVQAFRTHRFRKLLYECWSGRSRTARPRSQEWLRDVHEVLWRDSIARASRRLLTLATESRFNPHNWRVGAHRRVRHDVTEAMNIVADAVATQARERDPHDNAHVGEAGYLQVYVHHTASDMSVAWGGNDSRLFQKRVSRGIMSLKASEVVNAISLHVTDTDKWKVAADGILSRNKGLQPWRLLFKRTSSPDNPAEVASPLYPRASKTLISRVRPEVAAQYGGLGDDFVEAGTELNLLMRDVSPYALYDWLRQESEHQDLATDWQLWLDARNPALNELAYLLQYVGMLLSLHFTGPLRCGRADQLVLLVALKAAAVDPGIDFGVSMAAVRQGNAGGEEGMRVAQAQAQLLGAPAVRIIAAYLGVWLDDAMAGEWVAWTTTVGTSWAQLLNAP</sequence>
<gene>
    <name evidence="2" type="ORF">BU14_0075s0044</name>
</gene>
<name>A0A1X6PFC4_PORUM</name>
<evidence type="ECO:0000313" key="3">
    <source>
        <dbReference type="Proteomes" id="UP000218209"/>
    </source>
</evidence>
<dbReference type="OrthoDB" id="2434664at2759"/>
<dbReference type="Proteomes" id="UP000218209">
    <property type="component" value="Unassembled WGS sequence"/>
</dbReference>
<reference evidence="2 3" key="1">
    <citation type="submission" date="2017-03" db="EMBL/GenBank/DDBJ databases">
        <title>WGS assembly of Porphyra umbilicalis.</title>
        <authorList>
            <person name="Brawley S.H."/>
            <person name="Blouin N.A."/>
            <person name="Ficko-Blean E."/>
            <person name="Wheeler G.L."/>
            <person name="Lohr M."/>
            <person name="Goodson H.V."/>
            <person name="Jenkins J.W."/>
            <person name="Blaby-Haas C.E."/>
            <person name="Helliwell K.E."/>
            <person name="Chan C."/>
            <person name="Marriage T."/>
            <person name="Bhattacharya D."/>
            <person name="Klein A.S."/>
            <person name="Badis Y."/>
            <person name="Brodie J."/>
            <person name="Cao Y."/>
            <person name="Collen J."/>
            <person name="Dittami S.M."/>
            <person name="Gachon C.M."/>
            <person name="Green B.R."/>
            <person name="Karpowicz S."/>
            <person name="Kim J.W."/>
            <person name="Kudahl U."/>
            <person name="Lin S."/>
            <person name="Michel G."/>
            <person name="Mittag M."/>
            <person name="Olson B.J."/>
            <person name="Pangilinan J."/>
            <person name="Peng Y."/>
            <person name="Qiu H."/>
            <person name="Shu S."/>
            <person name="Singer J.T."/>
            <person name="Smith A.G."/>
            <person name="Sprecher B.N."/>
            <person name="Wagner V."/>
            <person name="Wang W."/>
            <person name="Wang Z.-Y."/>
            <person name="Yan J."/>
            <person name="Yarish C."/>
            <person name="Zoeuner-Riek S."/>
            <person name="Zhuang Y."/>
            <person name="Zou Y."/>
            <person name="Lindquist E.A."/>
            <person name="Grimwood J."/>
            <person name="Barry K."/>
            <person name="Rokhsar D.S."/>
            <person name="Schmutz J."/>
            <person name="Stiller J.W."/>
            <person name="Grossman A.R."/>
            <person name="Prochnik S.E."/>
        </authorList>
    </citation>
    <scope>NUCLEOTIDE SEQUENCE [LARGE SCALE GENOMIC DNA]</scope>
    <source>
        <strain evidence="2">4086291</strain>
    </source>
</reference>
<feature type="transmembrane region" description="Helical" evidence="1">
    <location>
        <begin position="46"/>
        <end position="68"/>
    </location>
</feature>
<keyword evidence="1" id="KW-0472">Membrane</keyword>
<feature type="transmembrane region" description="Helical" evidence="1">
    <location>
        <begin position="89"/>
        <end position="112"/>
    </location>
</feature>
<dbReference type="EMBL" id="KV918789">
    <property type="protein sequence ID" value="OSX79554.1"/>
    <property type="molecule type" value="Genomic_DNA"/>
</dbReference>
<accession>A0A1X6PFC4</accession>
<keyword evidence="1" id="KW-0812">Transmembrane</keyword>
<evidence type="ECO:0000313" key="2">
    <source>
        <dbReference type="EMBL" id="OSX79554.1"/>
    </source>
</evidence>
<dbReference type="AlphaFoldDB" id="A0A1X6PFC4"/>
<protein>
    <submittedName>
        <fullName evidence="2">Uncharacterized protein</fullName>
    </submittedName>
</protein>
<evidence type="ECO:0000256" key="1">
    <source>
        <dbReference type="SAM" id="Phobius"/>
    </source>
</evidence>